<dbReference type="Pfam" id="PF12146">
    <property type="entry name" value="Hydrolase_4"/>
    <property type="match status" value="1"/>
</dbReference>
<dbReference type="SMART" id="SM00228">
    <property type="entry name" value="PDZ"/>
    <property type="match status" value="1"/>
</dbReference>
<comment type="caution">
    <text evidence="2">The sequence shown here is derived from an EMBL/GenBank/DDBJ whole genome shotgun (WGS) entry which is preliminary data.</text>
</comment>
<evidence type="ECO:0000313" key="3">
    <source>
        <dbReference type="Proteomes" id="UP000076715"/>
    </source>
</evidence>
<dbReference type="InterPro" id="IPR053145">
    <property type="entry name" value="AB_hydrolase_Est10"/>
</dbReference>
<dbReference type="InterPro" id="IPR001478">
    <property type="entry name" value="PDZ"/>
</dbReference>
<dbReference type="OrthoDB" id="9809549at2"/>
<name>A0A162DIG5_9FLAO</name>
<dbReference type="PANTHER" id="PTHR43265">
    <property type="entry name" value="ESTERASE ESTD"/>
    <property type="match status" value="1"/>
</dbReference>
<evidence type="ECO:0000259" key="1">
    <source>
        <dbReference type="SMART" id="SM00228"/>
    </source>
</evidence>
<accession>A0A162DIG5</accession>
<dbReference type="InterPro" id="IPR029058">
    <property type="entry name" value="AB_hydrolase_fold"/>
</dbReference>
<dbReference type="InterPro" id="IPR022742">
    <property type="entry name" value="Hydrolase_4"/>
</dbReference>
<dbReference type="Gene3D" id="2.30.42.10">
    <property type="match status" value="1"/>
</dbReference>
<dbReference type="SUPFAM" id="SSF53474">
    <property type="entry name" value="alpha/beta-Hydrolases"/>
    <property type="match status" value="1"/>
</dbReference>
<evidence type="ECO:0000313" key="2">
    <source>
        <dbReference type="EMBL" id="KZS40878.1"/>
    </source>
</evidence>
<gene>
    <name evidence="2" type="ORF">AWE51_24710</name>
</gene>
<dbReference type="Proteomes" id="UP000076715">
    <property type="component" value="Unassembled WGS sequence"/>
</dbReference>
<keyword evidence="3" id="KW-1185">Reference proteome</keyword>
<dbReference type="SUPFAM" id="SSF50156">
    <property type="entry name" value="PDZ domain-like"/>
    <property type="match status" value="1"/>
</dbReference>
<dbReference type="Pfam" id="PF13180">
    <property type="entry name" value="PDZ_2"/>
    <property type="match status" value="1"/>
</dbReference>
<dbReference type="AlphaFoldDB" id="A0A162DIG5"/>
<organism evidence="2 3">
    <name type="scientific">Aquimarina aggregata</name>
    <dbReference type="NCBI Taxonomy" id="1642818"/>
    <lineage>
        <taxon>Bacteria</taxon>
        <taxon>Pseudomonadati</taxon>
        <taxon>Bacteroidota</taxon>
        <taxon>Flavobacteriia</taxon>
        <taxon>Flavobacteriales</taxon>
        <taxon>Flavobacteriaceae</taxon>
        <taxon>Aquimarina</taxon>
    </lineage>
</organism>
<protein>
    <recommendedName>
        <fullName evidence="1">PDZ domain-containing protein</fullName>
    </recommendedName>
</protein>
<dbReference type="PANTHER" id="PTHR43265:SF1">
    <property type="entry name" value="ESTERASE ESTD"/>
    <property type="match status" value="1"/>
</dbReference>
<dbReference type="Gene3D" id="3.40.50.1820">
    <property type="entry name" value="alpha/beta hydrolase"/>
    <property type="match status" value="1"/>
</dbReference>
<dbReference type="RefSeq" id="WP_066313592.1">
    <property type="nucleotide sequence ID" value="NZ_LQRT01000011.1"/>
</dbReference>
<proteinExistence type="predicted"/>
<dbReference type="GO" id="GO:0052689">
    <property type="term" value="F:carboxylic ester hydrolase activity"/>
    <property type="evidence" value="ECO:0007669"/>
    <property type="project" value="TreeGrafter"/>
</dbReference>
<dbReference type="STRING" id="1642818.AWE51_24710"/>
<dbReference type="InterPro" id="IPR036034">
    <property type="entry name" value="PDZ_sf"/>
</dbReference>
<feature type="domain" description="PDZ" evidence="1">
    <location>
        <begin position="27"/>
        <end position="100"/>
    </location>
</feature>
<sequence length="435" mass="50557">MKKTLITLLIFCGVIPQCLSQALKRRASFEAKILWPDNKTPGAKIDEIDEKSPLFEAGFKQGDIIVSVNDRSIVSGEDWSAATYRIRAYEETTIVVKRRTNKISKTLVLNPLPKEQNSNVDTFYESVTNDYGITQRVIITRPKGNGPFPAIFLIQGLSCSTIEKYSGRSNNWVRLIKDIAEKSNMVLVRVDKPGVGDSEGDCGKTDFKTEINGYEAAMRLLKSKSYINTNKIIVYGNSMGSALAPYFANKFNAAGIISDGTFFKSWYEHMLEIERRILEIEGKSQTEIYHLMNTVYIPIYYEMLIKKKSYAHIIKENPLFQKYHRHQPYHMYGRSVEYYHQVQDFNFAAEWERVKVPVRIRWGTNDWIMTENDNDMIIHLLEKSNHTDYQLYKYPKLDHWSTIHPDYSSSFNFKPGQWEDKISQQIIDWAWEIVR</sequence>
<dbReference type="EMBL" id="LQRT01000011">
    <property type="protein sequence ID" value="KZS40878.1"/>
    <property type="molecule type" value="Genomic_DNA"/>
</dbReference>
<reference evidence="2 3" key="1">
    <citation type="submission" date="2016-01" db="EMBL/GenBank/DDBJ databases">
        <title>The draft genome sequence of Aquimarina sp. RZW4-3-2.</title>
        <authorList>
            <person name="Wang Y."/>
        </authorList>
    </citation>
    <scope>NUCLEOTIDE SEQUENCE [LARGE SCALE GENOMIC DNA]</scope>
    <source>
        <strain evidence="2 3">RZW4-3-2</strain>
    </source>
</reference>